<comment type="caution">
    <text evidence="1">The sequence shown here is derived from an EMBL/GenBank/DDBJ whole genome shotgun (WGS) entry which is preliminary data.</text>
</comment>
<accession>A0A7X8SGQ8</accession>
<keyword evidence="1" id="KW-0067">ATP-binding</keyword>
<evidence type="ECO:0000313" key="1">
    <source>
        <dbReference type="EMBL" id="NLR89802.1"/>
    </source>
</evidence>
<organism evidence="1 2">
    <name type="scientific">Flammeovirga agarivorans</name>
    <dbReference type="NCBI Taxonomy" id="2726742"/>
    <lineage>
        <taxon>Bacteria</taxon>
        <taxon>Pseudomonadati</taxon>
        <taxon>Bacteroidota</taxon>
        <taxon>Cytophagia</taxon>
        <taxon>Cytophagales</taxon>
        <taxon>Flammeovirgaceae</taxon>
        <taxon>Flammeovirga</taxon>
    </lineage>
</organism>
<dbReference type="Gene3D" id="3.40.50.300">
    <property type="entry name" value="P-loop containing nucleotide triphosphate hydrolases"/>
    <property type="match status" value="1"/>
</dbReference>
<evidence type="ECO:0000313" key="2">
    <source>
        <dbReference type="Proteomes" id="UP000585050"/>
    </source>
</evidence>
<reference evidence="1 2" key="1">
    <citation type="submission" date="2020-04" db="EMBL/GenBank/DDBJ databases">
        <title>Flammeovirga sp. SR4, a novel species isolated from seawater.</title>
        <authorList>
            <person name="Wang X."/>
        </authorList>
    </citation>
    <scope>NUCLEOTIDE SEQUENCE [LARGE SCALE GENOMIC DNA]</scope>
    <source>
        <strain evidence="1 2">SR4</strain>
    </source>
</reference>
<dbReference type="PANTHER" id="PTHR13308">
    <property type="entry name" value="NEDD4-BINDING PROTEIN 2-LIKE 1"/>
    <property type="match status" value="1"/>
</dbReference>
<keyword evidence="1" id="KW-0547">Nucleotide-binding</keyword>
<dbReference type="EMBL" id="JABAIL010000001">
    <property type="protein sequence ID" value="NLR89802.1"/>
    <property type="molecule type" value="Genomic_DNA"/>
</dbReference>
<dbReference type="InterPro" id="IPR026302">
    <property type="entry name" value="NEDD4-bd_p2"/>
</dbReference>
<dbReference type="Pfam" id="PF13671">
    <property type="entry name" value="AAA_33"/>
    <property type="match status" value="1"/>
</dbReference>
<dbReference type="AlphaFoldDB" id="A0A7X8SGQ8"/>
<protein>
    <submittedName>
        <fullName evidence="1">ATP-binding protein</fullName>
    </submittedName>
</protein>
<dbReference type="InterPro" id="IPR027417">
    <property type="entry name" value="P-loop_NTPase"/>
</dbReference>
<sequence length="127" mass="14570">MGRLLLLRGLPGSGKTTLAESLGGSIEADDFMLNEKGEYEFNPSQLSNAHKKCKEMTEYCMRRGQELVIVSNTFTTEDEMIPYFELAEKYQYIVSTLIVENRHGSRSTHNVPRQKMDEMAKRFDILL</sequence>
<keyword evidence="2" id="KW-1185">Reference proteome</keyword>
<dbReference type="PANTHER" id="PTHR13308:SF40">
    <property type="entry name" value="NEDD4-BINDING PROTEIN 2-LIKE 1"/>
    <property type="match status" value="1"/>
</dbReference>
<gene>
    <name evidence="1" type="ORF">HGP29_01230</name>
</gene>
<proteinExistence type="predicted"/>
<dbReference type="GO" id="GO:0005524">
    <property type="term" value="F:ATP binding"/>
    <property type="evidence" value="ECO:0007669"/>
    <property type="project" value="UniProtKB-KW"/>
</dbReference>
<dbReference type="Proteomes" id="UP000585050">
    <property type="component" value="Unassembled WGS sequence"/>
</dbReference>
<dbReference type="RefSeq" id="WP_168880487.1">
    <property type="nucleotide sequence ID" value="NZ_JABAIL010000001.1"/>
</dbReference>
<dbReference type="SUPFAM" id="SSF52540">
    <property type="entry name" value="P-loop containing nucleoside triphosphate hydrolases"/>
    <property type="match status" value="1"/>
</dbReference>
<name>A0A7X8SGQ8_9BACT</name>